<evidence type="ECO:0000313" key="2">
    <source>
        <dbReference type="EMBL" id="GIE01435.1"/>
    </source>
</evidence>
<dbReference type="RefSeq" id="WP_203727100.1">
    <property type="nucleotide sequence ID" value="NZ_BOML01000022.1"/>
</dbReference>
<sequence>MPEPDYFDRLLARQRVGPAAGVARVRPRLPGPFERAEARWIEPELEPVSPLSRVPAPAASPIRTERHTETRTEPAGPVNQWITYPAQPESPGPGTRPSSGRETAPPDLRPAAPGPAAARAGGPGPAGPPPVAARPEAVPMPVPGPASAPTPTLRHARSTAARRETAPQPASRRRAKPAEPAVHVRIGRLEVRADRPAPAAARTPRPGRAAPAVSLTDYLRGARE</sequence>
<evidence type="ECO:0000313" key="3">
    <source>
        <dbReference type="Proteomes" id="UP000637628"/>
    </source>
</evidence>
<feature type="compositionally biased region" description="Low complexity" evidence="1">
    <location>
        <begin position="105"/>
        <end position="120"/>
    </location>
</feature>
<keyword evidence="3" id="KW-1185">Reference proteome</keyword>
<accession>A0ABQ3YV71</accession>
<dbReference type="Proteomes" id="UP000637628">
    <property type="component" value="Unassembled WGS sequence"/>
</dbReference>
<comment type="caution">
    <text evidence="2">The sequence shown here is derived from an EMBL/GenBank/DDBJ whole genome shotgun (WGS) entry which is preliminary data.</text>
</comment>
<evidence type="ECO:0000256" key="1">
    <source>
        <dbReference type="SAM" id="MobiDB-lite"/>
    </source>
</evidence>
<feature type="region of interest" description="Disordered" evidence="1">
    <location>
        <begin position="16"/>
        <end position="224"/>
    </location>
</feature>
<organism evidence="2 3">
    <name type="scientific">Paractinoplanes durhamensis</name>
    <dbReference type="NCBI Taxonomy" id="113563"/>
    <lineage>
        <taxon>Bacteria</taxon>
        <taxon>Bacillati</taxon>
        <taxon>Actinomycetota</taxon>
        <taxon>Actinomycetes</taxon>
        <taxon>Micromonosporales</taxon>
        <taxon>Micromonosporaceae</taxon>
        <taxon>Paractinoplanes</taxon>
    </lineage>
</organism>
<name>A0ABQ3YV71_9ACTN</name>
<protein>
    <submittedName>
        <fullName evidence="2">Uncharacterized protein</fullName>
    </submittedName>
</protein>
<reference evidence="2 3" key="1">
    <citation type="submission" date="2021-01" db="EMBL/GenBank/DDBJ databases">
        <title>Whole genome shotgun sequence of Actinoplanes durhamensis NBRC 14914.</title>
        <authorList>
            <person name="Komaki H."/>
            <person name="Tamura T."/>
        </authorList>
    </citation>
    <scope>NUCLEOTIDE SEQUENCE [LARGE SCALE GENOMIC DNA]</scope>
    <source>
        <strain evidence="2 3">NBRC 14914</strain>
    </source>
</reference>
<feature type="compositionally biased region" description="Basic and acidic residues" evidence="1">
    <location>
        <begin position="63"/>
        <end position="72"/>
    </location>
</feature>
<dbReference type="EMBL" id="BOML01000022">
    <property type="protein sequence ID" value="GIE01435.1"/>
    <property type="molecule type" value="Genomic_DNA"/>
</dbReference>
<feature type="compositionally biased region" description="Low complexity" evidence="1">
    <location>
        <begin position="196"/>
        <end position="212"/>
    </location>
</feature>
<gene>
    <name evidence="2" type="ORF">Adu01nite_27850</name>
</gene>
<proteinExistence type="predicted"/>
<feature type="compositionally biased region" description="Pro residues" evidence="1">
    <location>
        <begin position="125"/>
        <end position="148"/>
    </location>
</feature>